<evidence type="ECO:0000256" key="2">
    <source>
        <dbReference type="RuleBase" id="RU367034"/>
    </source>
</evidence>
<dbReference type="InterPro" id="IPR028288">
    <property type="entry name" value="SCAR/WAVE_fam"/>
</dbReference>
<dbReference type="GO" id="GO:0034237">
    <property type="term" value="F:protein kinase A regulatory subunit binding"/>
    <property type="evidence" value="ECO:0007669"/>
    <property type="project" value="TreeGrafter"/>
</dbReference>
<gene>
    <name evidence="5" type="primary">LOC106038521</name>
</gene>
<dbReference type="Pfam" id="PF02205">
    <property type="entry name" value="WH2"/>
    <property type="match status" value="1"/>
</dbReference>
<dbReference type="PROSITE" id="PS51082">
    <property type="entry name" value="WH2"/>
    <property type="match status" value="1"/>
</dbReference>
<evidence type="ECO:0000256" key="3">
    <source>
        <dbReference type="SAM" id="MobiDB-lite"/>
    </source>
</evidence>
<dbReference type="GO" id="GO:0003779">
    <property type="term" value="F:actin binding"/>
    <property type="evidence" value="ECO:0007669"/>
    <property type="project" value="UniProtKB-UniRule"/>
</dbReference>
<evidence type="ECO:0000313" key="6">
    <source>
        <dbReference type="Proteomes" id="UP000694521"/>
    </source>
</evidence>
<dbReference type="Ensembl" id="ENSACDT00005025428.1">
    <property type="protein sequence ID" value="ENSACDP00005021254.1"/>
    <property type="gene ID" value="ENSACDG00005015402.1"/>
</dbReference>
<keyword evidence="6" id="KW-1185">Reference proteome</keyword>
<comment type="function">
    <text evidence="2">Downstream effector molecule involved in the transmission of signals from tyrosine kinase receptors and small GTPases to the actin cytoskeleton. Promotes formation of actin filaments. Part of the WAVE complex that regulates lamellipodia formation. The WAVE complex regulates actin filament reorganization via its interaction with the Arp2/3 complex.</text>
</comment>
<feature type="compositionally biased region" description="Pro residues" evidence="3">
    <location>
        <begin position="366"/>
        <end position="376"/>
    </location>
</feature>
<feature type="region of interest" description="Disordered" evidence="3">
    <location>
        <begin position="201"/>
        <end position="223"/>
    </location>
</feature>
<dbReference type="AlphaFoldDB" id="A0A8B9EFM8"/>
<reference evidence="5" key="2">
    <citation type="submission" date="2025-09" db="UniProtKB">
        <authorList>
            <consortium name="Ensembl"/>
        </authorList>
    </citation>
    <scope>IDENTIFICATION</scope>
</reference>
<proteinExistence type="inferred from homology"/>
<dbReference type="PANTHER" id="PTHR12902">
    <property type="entry name" value="WASP-1"/>
    <property type="match status" value="1"/>
</dbReference>
<keyword evidence="2" id="KW-0963">Cytoplasm</keyword>
<dbReference type="GO" id="GO:0071933">
    <property type="term" value="F:Arp2/3 complex binding"/>
    <property type="evidence" value="ECO:0007669"/>
    <property type="project" value="TreeGrafter"/>
</dbReference>
<dbReference type="Proteomes" id="UP000694521">
    <property type="component" value="Unplaced"/>
</dbReference>
<dbReference type="Gene3D" id="6.10.280.150">
    <property type="match status" value="2"/>
</dbReference>
<comment type="similarity">
    <text evidence="1 2">Belongs to the SCAR/WAVE family.</text>
</comment>
<feature type="region of interest" description="Disordered" evidence="3">
    <location>
        <begin position="313"/>
        <end position="467"/>
    </location>
</feature>
<keyword evidence="2" id="KW-0009">Actin-binding</keyword>
<dbReference type="GO" id="GO:0030036">
    <property type="term" value="P:actin cytoskeleton organization"/>
    <property type="evidence" value="ECO:0007669"/>
    <property type="project" value="UniProtKB-UniRule"/>
</dbReference>
<feature type="region of interest" description="Disordered" evidence="3">
    <location>
        <begin position="251"/>
        <end position="287"/>
    </location>
</feature>
<dbReference type="PRINTS" id="PR01217">
    <property type="entry name" value="PRICHEXTENSN"/>
</dbReference>
<feature type="compositionally biased region" description="Polar residues" evidence="3">
    <location>
        <begin position="259"/>
        <end position="270"/>
    </location>
</feature>
<organism evidence="5 6">
    <name type="scientific">Anser cygnoides</name>
    <name type="common">Swan goose</name>
    <dbReference type="NCBI Taxonomy" id="8845"/>
    <lineage>
        <taxon>Eukaryota</taxon>
        <taxon>Metazoa</taxon>
        <taxon>Chordata</taxon>
        <taxon>Craniata</taxon>
        <taxon>Vertebrata</taxon>
        <taxon>Euteleostomi</taxon>
        <taxon>Archelosauria</taxon>
        <taxon>Archosauria</taxon>
        <taxon>Dinosauria</taxon>
        <taxon>Saurischia</taxon>
        <taxon>Theropoda</taxon>
        <taxon>Coelurosauria</taxon>
        <taxon>Aves</taxon>
        <taxon>Neognathae</taxon>
        <taxon>Galloanserae</taxon>
        <taxon>Anseriformes</taxon>
        <taxon>Anatidae</taxon>
        <taxon>Anserinae</taxon>
        <taxon>Anser</taxon>
    </lineage>
</organism>
<dbReference type="InterPro" id="IPR003124">
    <property type="entry name" value="WH2_dom"/>
</dbReference>
<dbReference type="SMART" id="SM00246">
    <property type="entry name" value="WH2"/>
    <property type="match status" value="1"/>
</dbReference>
<reference evidence="5" key="1">
    <citation type="submission" date="2025-08" db="UniProtKB">
        <authorList>
            <consortium name="Ensembl"/>
        </authorList>
    </citation>
    <scope>IDENTIFICATION</scope>
</reference>
<keyword evidence="2" id="KW-0206">Cytoskeleton</keyword>
<comment type="subunit">
    <text evidence="2">Binds actin and the Arp2/3 complex.</text>
</comment>
<dbReference type="GO" id="GO:0005856">
    <property type="term" value="C:cytoskeleton"/>
    <property type="evidence" value="ECO:0007669"/>
    <property type="project" value="UniProtKB-SubCell"/>
</dbReference>
<dbReference type="GO" id="GO:2000601">
    <property type="term" value="P:positive regulation of Arp2/3 complex-mediated actin nucleation"/>
    <property type="evidence" value="ECO:0007669"/>
    <property type="project" value="TreeGrafter"/>
</dbReference>
<comment type="subcellular location">
    <subcellularLocation>
        <location evidence="2">Cytoplasm</location>
        <location evidence="2">Cytoskeleton</location>
    </subcellularLocation>
</comment>
<evidence type="ECO:0000256" key="1">
    <source>
        <dbReference type="ARBA" id="ARBA00006993"/>
    </source>
</evidence>
<dbReference type="Gene3D" id="1.20.5.340">
    <property type="match status" value="1"/>
</dbReference>
<feature type="compositionally biased region" description="Pro residues" evidence="3">
    <location>
        <begin position="402"/>
        <end position="415"/>
    </location>
</feature>
<feature type="domain" description="WH2" evidence="4">
    <location>
        <begin position="472"/>
        <end position="489"/>
    </location>
</feature>
<feature type="compositionally biased region" description="Low complexity" evidence="3">
    <location>
        <begin position="386"/>
        <end position="401"/>
    </location>
</feature>
<dbReference type="GO" id="GO:0031209">
    <property type="term" value="C:SCAR complex"/>
    <property type="evidence" value="ECO:0007669"/>
    <property type="project" value="TreeGrafter"/>
</dbReference>
<sequence>MYLGSCWHAKSRRGFGVPVGSTVPGHSSWVPPAGRHAEDIFGELFNEANSFYMRMNSLQERVDLLVIKVTQLDSTVEEGEDHGAGSTMPGAFWGLGGTCPVPGARPPLHPSPPCPTPPVSLQDINMRKAFKSSTVQNQQVVSRNSIPNPVMEMYQRCDKPPPLNILTPYRDDKKDGLKFYTDPSYFFNLWKEKMLQATEDKRKEKRRQKEQRLVEDSTREVKKVRKARNRRLEWNMMAYDKEFRPDNRFSPSPYHMASSEGSLSPDNRSYASDAADHSYPASPNHPAQLLAPAAHLPAEHKEGVLAAVPPQEHVYRPPAGSRQNSLNRAQPPHAPQPPEAVLNGPRPHLVKDFGPQPVPMAEYFVPPAPPPPPPVIPSAQTAFDSPMAAPAALPPGTAAPPSYSPSPPPPAPPGPYSASPPQAGPMGPPVAPPPPPPGPPALAASPAHSVSPPAPATELRKPAIPLMPMSDARSDLLAAIRRGIQLRKVQEQWEQEAKKEPVGNDVATILSRRIAVEYSESDDDSELDDNEWSD</sequence>
<feature type="compositionally biased region" description="Basic and acidic residues" evidence="3">
    <location>
        <begin position="210"/>
        <end position="221"/>
    </location>
</feature>
<feature type="compositionally biased region" description="Low complexity" evidence="3">
    <location>
        <begin position="441"/>
        <end position="451"/>
    </location>
</feature>
<accession>A0A8B9EFM8</accession>
<evidence type="ECO:0000259" key="4">
    <source>
        <dbReference type="PROSITE" id="PS51082"/>
    </source>
</evidence>
<evidence type="ECO:0000313" key="5">
    <source>
        <dbReference type="Ensembl" id="ENSACDP00005021254.1"/>
    </source>
</evidence>
<feature type="compositionally biased region" description="Pro residues" evidence="3">
    <location>
        <begin position="422"/>
        <end position="440"/>
    </location>
</feature>
<name>A0A8B9EFM8_ANSCY</name>
<protein>
    <recommendedName>
        <fullName evidence="2">Wiskott-Aldrich syndrome protein family member</fullName>
        <shortName evidence="2">WASP family protein member</shortName>
    </recommendedName>
</protein>
<dbReference type="PANTHER" id="PTHR12902:SF9">
    <property type="entry name" value="WISKOTT-ALDRICH SYNDROME PROTEIN FAMILY MEMBER"/>
    <property type="match status" value="1"/>
</dbReference>